<proteinExistence type="predicted"/>
<feature type="domain" description="Solute-binding protein family 3/N-terminal" evidence="2">
    <location>
        <begin position="31"/>
        <end position="236"/>
    </location>
</feature>
<sequence>MRYLIFTLSLIWLTVGHTQATTFANLQYLTEEYPPFNYSEQQSVTGISVDLLLAASKAVGHEVNRSDIKVQPWPRAYRSALIRPNTVLFATTRTEAREMLFKWAGPIIQTRIVILAKRSKNIEVNHPMDMAQYRIGVIRDDVGEQLLLGLGVPRDSMVESSVPQTLAKQFAKDRIDVWAYEENVARWWLKKQGLTSEELQVVHILEEGELYYAFNLSVKDEVVKQLQTGIDRVKVERQASGLTTYQTIVSKYF</sequence>
<evidence type="ECO:0000313" key="4">
    <source>
        <dbReference type="Proteomes" id="UP000006228"/>
    </source>
</evidence>
<dbReference type="PANTHER" id="PTHR38834:SF3">
    <property type="entry name" value="SOLUTE-BINDING PROTEIN FAMILY 3_N-TERMINAL DOMAIN-CONTAINING PROTEIN"/>
    <property type="match status" value="1"/>
</dbReference>
<keyword evidence="1" id="KW-0732">Signal</keyword>
<dbReference type="OrthoDB" id="8587856at2"/>
<dbReference type="Proteomes" id="UP000006228">
    <property type="component" value="Unassembled WGS sequence"/>
</dbReference>
<dbReference type="SUPFAM" id="SSF53850">
    <property type="entry name" value="Periplasmic binding protein-like II"/>
    <property type="match status" value="1"/>
</dbReference>
<feature type="chain" id="PRO_5003227969" description="Solute-binding protein family 3/N-terminal domain-containing protein" evidence="1">
    <location>
        <begin position="21"/>
        <end position="253"/>
    </location>
</feature>
<accession>E8M714</accession>
<evidence type="ECO:0000313" key="3">
    <source>
        <dbReference type="EMBL" id="EGA70213.1"/>
    </source>
</evidence>
<dbReference type="Gene3D" id="3.40.190.10">
    <property type="entry name" value="Periplasmic binding protein-like II"/>
    <property type="match status" value="2"/>
</dbReference>
<dbReference type="GeneID" id="95569380"/>
<evidence type="ECO:0000259" key="2">
    <source>
        <dbReference type="Pfam" id="PF00497"/>
    </source>
</evidence>
<dbReference type="AlphaFoldDB" id="E8M714"/>
<feature type="signal peptide" evidence="1">
    <location>
        <begin position="1"/>
        <end position="20"/>
    </location>
</feature>
<dbReference type="EMBL" id="AEVT01000061">
    <property type="protein sequence ID" value="EGA70213.1"/>
    <property type="molecule type" value="Genomic_DNA"/>
</dbReference>
<name>E8M714_PHOS4</name>
<dbReference type="RefSeq" id="WP_008076993.1">
    <property type="nucleotide sequence ID" value="NZ_AEVT01000061.1"/>
</dbReference>
<gene>
    <name evidence="3" type="ORF">VISI1226_04325</name>
</gene>
<reference evidence="3 4" key="1">
    <citation type="journal article" date="2012" name="Int. J. Syst. Evol. Microbiol.">
        <title>Vibrio caribbeanicus sp. nov., isolated from the marine sponge Scleritoderma cyanea.</title>
        <authorList>
            <person name="Hoffmann M."/>
            <person name="Monday S.R."/>
            <person name="Allard M.W."/>
            <person name="Strain E.A."/>
            <person name="Whittaker P."/>
            <person name="Naum M."/>
            <person name="McCarthy P.J."/>
            <person name="Lopez J.V."/>
            <person name="Fischer M."/>
            <person name="Brown E.W."/>
        </authorList>
    </citation>
    <scope>NUCLEOTIDE SEQUENCE [LARGE SCALE GENOMIC DNA]</scope>
    <source>
        <strain evidence="4">DSMZ 21326</strain>
    </source>
</reference>
<evidence type="ECO:0000256" key="1">
    <source>
        <dbReference type="SAM" id="SignalP"/>
    </source>
</evidence>
<dbReference type="InterPro" id="IPR001638">
    <property type="entry name" value="Solute-binding_3/MltF_N"/>
</dbReference>
<organism evidence="3 4">
    <name type="scientific">Vibrio sinaloensis DSM 21326</name>
    <dbReference type="NCBI Taxonomy" id="945550"/>
    <lineage>
        <taxon>Bacteria</taxon>
        <taxon>Pseudomonadati</taxon>
        <taxon>Pseudomonadota</taxon>
        <taxon>Gammaproteobacteria</taxon>
        <taxon>Vibrionales</taxon>
        <taxon>Vibrionaceae</taxon>
        <taxon>Vibrio</taxon>
        <taxon>Vibrio oreintalis group</taxon>
    </lineage>
</organism>
<comment type="caution">
    <text evidence="3">The sequence shown here is derived from an EMBL/GenBank/DDBJ whole genome shotgun (WGS) entry which is preliminary data.</text>
</comment>
<dbReference type="PANTHER" id="PTHR38834">
    <property type="entry name" value="PERIPLASMIC SUBSTRATE BINDING PROTEIN FAMILY 3"/>
    <property type="match status" value="1"/>
</dbReference>
<protein>
    <recommendedName>
        <fullName evidence="2">Solute-binding protein family 3/N-terminal domain-containing protein</fullName>
    </recommendedName>
</protein>
<dbReference type="Pfam" id="PF00497">
    <property type="entry name" value="SBP_bac_3"/>
    <property type="match status" value="1"/>
</dbReference>
<dbReference type="eggNOG" id="COG0834">
    <property type="taxonomic scope" value="Bacteria"/>
</dbReference>